<proteinExistence type="inferred from homology"/>
<dbReference type="GO" id="GO:0000398">
    <property type="term" value="P:mRNA splicing, via spliceosome"/>
    <property type="evidence" value="ECO:0007669"/>
    <property type="project" value="InterPro"/>
</dbReference>
<dbReference type="OrthoDB" id="147752at2759"/>
<evidence type="ECO:0000256" key="4">
    <source>
        <dbReference type="ARBA" id="ARBA00023187"/>
    </source>
</evidence>
<evidence type="ECO:0000256" key="9">
    <source>
        <dbReference type="PIRNR" id="PIRNR017199"/>
    </source>
</evidence>
<comment type="subunit">
    <text evidence="8">Homodimer. Interacts with the U5-102 kDa protein subunit of the spliceosome.</text>
</comment>
<dbReference type="PANTHER" id="PTHR12052">
    <property type="entry name" value="THIOREDOXIN-LIKE PROTEN 4A, 4B"/>
    <property type="match status" value="1"/>
</dbReference>
<keyword evidence="4 9" id="KW-0508">mRNA splicing</keyword>
<evidence type="ECO:0000256" key="8">
    <source>
        <dbReference type="ARBA" id="ARBA00063722"/>
    </source>
</evidence>
<reference evidence="10" key="1">
    <citation type="submission" date="2017-05" db="UniProtKB">
        <authorList>
            <consortium name="EnsemblMetazoa"/>
        </authorList>
    </citation>
    <scope>IDENTIFICATION</scope>
</reference>
<name>A0A1X7TXF5_AMPQE</name>
<comment type="similarity">
    <text evidence="2 9">Belongs to the DIM1 family.</text>
</comment>
<dbReference type="GO" id="GO:0005681">
    <property type="term" value="C:spliceosomal complex"/>
    <property type="evidence" value="ECO:0007669"/>
    <property type="project" value="TreeGrafter"/>
</dbReference>
<keyword evidence="5 9" id="KW-0539">Nucleus</keyword>
<comment type="function">
    <text evidence="7">Essential role in pre-mRNA splicing. Required in cell cycle progression for S/G(2) transition.</text>
</comment>
<dbReference type="SMART" id="SM01410">
    <property type="entry name" value="DIM1"/>
    <property type="match status" value="1"/>
</dbReference>
<dbReference type="FunFam" id="3.40.30.10:FF:000059">
    <property type="entry name" value="Thioredoxin-like protein"/>
    <property type="match status" value="1"/>
</dbReference>
<dbReference type="PIRSF" id="PIRSF017199">
    <property type="entry name" value="mRNA_splic_U5"/>
    <property type="match status" value="1"/>
</dbReference>
<dbReference type="GO" id="GO:0005682">
    <property type="term" value="C:U5 snRNP"/>
    <property type="evidence" value="ECO:0007669"/>
    <property type="project" value="UniProtKB-UniRule"/>
</dbReference>
<comment type="subcellular location">
    <subcellularLocation>
        <location evidence="1 9">Nucleus</location>
    </subcellularLocation>
</comment>
<dbReference type="GO" id="GO:0046540">
    <property type="term" value="C:U4/U6 x U5 tri-snRNP complex"/>
    <property type="evidence" value="ECO:0007669"/>
    <property type="project" value="UniProtKB-UniRule"/>
</dbReference>
<dbReference type="InterPro" id="IPR004123">
    <property type="entry name" value="Dim1"/>
</dbReference>
<sequence length="149" mass="17056">MAALLNRLSSKKEVDRVIKSTEDKVLVLRFGKESDSTCLKLDDILAKNQELVSNMAVIYTVDSESVPVYMQYFDIVMIPSTVFFFNGQHMKVDWGTADHTKFVGAFKNSQDFIDVIEVIYRGAMKGKFIVTSPLDRRNVQQFNLIYNDI</sequence>
<evidence type="ECO:0000256" key="1">
    <source>
        <dbReference type="ARBA" id="ARBA00004123"/>
    </source>
</evidence>
<evidence type="ECO:0000256" key="6">
    <source>
        <dbReference type="ARBA" id="ARBA00023306"/>
    </source>
</evidence>
<protein>
    <recommendedName>
        <fullName evidence="9">Thioredoxin-like protein</fullName>
    </recommendedName>
</protein>
<comment type="function">
    <text evidence="9">Plays role in pre-mRNA splicing.</text>
</comment>
<dbReference type="AlphaFoldDB" id="A0A1X7TXF5"/>
<evidence type="ECO:0000256" key="7">
    <source>
        <dbReference type="ARBA" id="ARBA00060348"/>
    </source>
</evidence>
<evidence type="ECO:0000256" key="2">
    <source>
        <dbReference type="ARBA" id="ARBA00008241"/>
    </source>
</evidence>
<dbReference type="InParanoid" id="A0A1X7TXF5"/>
<dbReference type="Pfam" id="PF02966">
    <property type="entry name" value="DIM1"/>
    <property type="match status" value="1"/>
</dbReference>
<evidence type="ECO:0000256" key="5">
    <source>
        <dbReference type="ARBA" id="ARBA00023242"/>
    </source>
</evidence>
<dbReference type="PANTHER" id="PTHR12052:SF4">
    <property type="entry name" value="THIOREDOXIN-LIKE PROTEIN 4B"/>
    <property type="match status" value="1"/>
</dbReference>
<keyword evidence="6" id="KW-0131">Cell cycle</keyword>
<keyword evidence="3 9" id="KW-0507">mRNA processing</keyword>
<dbReference type="EnsemblMetazoa" id="Aqu2.1.20146_001">
    <property type="protein sequence ID" value="Aqu2.1.20146_001"/>
    <property type="gene ID" value="Aqu2.1.20146"/>
</dbReference>
<dbReference type="Gene3D" id="3.40.30.10">
    <property type="entry name" value="Glutaredoxin"/>
    <property type="match status" value="1"/>
</dbReference>
<organism evidence="10">
    <name type="scientific">Amphimedon queenslandica</name>
    <name type="common">Sponge</name>
    <dbReference type="NCBI Taxonomy" id="400682"/>
    <lineage>
        <taxon>Eukaryota</taxon>
        <taxon>Metazoa</taxon>
        <taxon>Porifera</taxon>
        <taxon>Demospongiae</taxon>
        <taxon>Heteroscleromorpha</taxon>
        <taxon>Haplosclerida</taxon>
        <taxon>Niphatidae</taxon>
        <taxon>Amphimedon</taxon>
    </lineage>
</organism>
<evidence type="ECO:0000313" key="10">
    <source>
        <dbReference type="EnsemblMetazoa" id="Aqu2.1.20146_001"/>
    </source>
</evidence>
<dbReference type="InterPro" id="IPR036249">
    <property type="entry name" value="Thioredoxin-like_sf"/>
</dbReference>
<dbReference type="eggNOG" id="KOG3414">
    <property type="taxonomic scope" value="Eukaryota"/>
</dbReference>
<dbReference type="STRING" id="400682.A0A1X7TXF5"/>
<accession>A0A1X7TXF5</accession>
<evidence type="ECO:0000256" key="3">
    <source>
        <dbReference type="ARBA" id="ARBA00022664"/>
    </source>
</evidence>
<dbReference type="SUPFAM" id="SSF52833">
    <property type="entry name" value="Thioredoxin-like"/>
    <property type="match status" value="1"/>
</dbReference>